<keyword evidence="2" id="KW-0812">Transmembrane</keyword>
<gene>
    <name evidence="3" type="ORF">ACFYXQ_12110</name>
</gene>
<organism evidence="3 4">
    <name type="scientific">Nocardia jiangxiensis</name>
    <dbReference type="NCBI Taxonomy" id="282685"/>
    <lineage>
        <taxon>Bacteria</taxon>
        <taxon>Bacillati</taxon>
        <taxon>Actinomycetota</taxon>
        <taxon>Actinomycetes</taxon>
        <taxon>Mycobacteriales</taxon>
        <taxon>Nocardiaceae</taxon>
        <taxon>Nocardia</taxon>
    </lineage>
</organism>
<keyword evidence="2" id="KW-1133">Transmembrane helix</keyword>
<name>A0ABW6RWW6_9NOCA</name>
<feature type="transmembrane region" description="Helical" evidence="2">
    <location>
        <begin position="59"/>
        <end position="84"/>
    </location>
</feature>
<dbReference type="EMBL" id="JBIAQY010000003">
    <property type="protein sequence ID" value="MFF3568507.1"/>
    <property type="molecule type" value="Genomic_DNA"/>
</dbReference>
<feature type="transmembrane region" description="Helical" evidence="2">
    <location>
        <begin position="175"/>
        <end position="201"/>
    </location>
</feature>
<feature type="compositionally biased region" description="Basic and acidic residues" evidence="1">
    <location>
        <begin position="13"/>
        <end position="22"/>
    </location>
</feature>
<dbReference type="NCBIfam" id="NF041646">
    <property type="entry name" value="VC0807_fam"/>
    <property type="match status" value="1"/>
</dbReference>
<feature type="transmembrane region" description="Helical" evidence="2">
    <location>
        <begin position="207"/>
        <end position="229"/>
    </location>
</feature>
<evidence type="ECO:0000313" key="3">
    <source>
        <dbReference type="EMBL" id="MFF3568507.1"/>
    </source>
</evidence>
<feature type="region of interest" description="Disordered" evidence="1">
    <location>
        <begin position="1"/>
        <end position="36"/>
    </location>
</feature>
<comment type="caution">
    <text evidence="3">The sequence shown here is derived from an EMBL/GenBank/DDBJ whole genome shotgun (WGS) entry which is preliminary data.</text>
</comment>
<keyword evidence="2" id="KW-0472">Membrane</keyword>
<evidence type="ECO:0000256" key="2">
    <source>
        <dbReference type="SAM" id="Phobius"/>
    </source>
</evidence>
<accession>A0ABW6RWW6</accession>
<feature type="transmembrane region" description="Helical" evidence="2">
    <location>
        <begin position="96"/>
        <end position="114"/>
    </location>
</feature>
<reference evidence="3 4" key="1">
    <citation type="submission" date="2024-10" db="EMBL/GenBank/DDBJ databases">
        <title>The Natural Products Discovery Center: Release of the First 8490 Sequenced Strains for Exploring Actinobacteria Biosynthetic Diversity.</title>
        <authorList>
            <person name="Kalkreuter E."/>
            <person name="Kautsar S.A."/>
            <person name="Yang D."/>
            <person name="Bader C.D."/>
            <person name="Teijaro C.N."/>
            <person name="Fluegel L."/>
            <person name="Davis C.M."/>
            <person name="Simpson J.R."/>
            <person name="Lauterbach L."/>
            <person name="Steele A.D."/>
            <person name="Gui C."/>
            <person name="Meng S."/>
            <person name="Li G."/>
            <person name="Viehrig K."/>
            <person name="Ye F."/>
            <person name="Su P."/>
            <person name="Kiefer A.F."/>
            <person name="Nichols A."/>
            <person name="Cepeda A.J."/>
            <person name="Yan W."/>
            <person name="Fan B."/>
            <person name="Jiang Y."/>
            <person name="Adhikari A."/>
            <person name="Zheng C.-J."/>
            <person name="Schuster L."/>
            <person name="Cowan T.M."/>
            <person name="Smanski M.J."/>
            <person name="Chevrette M.G."/>
            <person name="De Carvalho L.P.S."/>
            <person name="Shen B."/>
        </authorList>
    </citation>
    <scope>NUCLEOTIDE SEQUENCE [LARGE SCALE GENOMIC DNA]</scope>
    <source>
        <strain evidence="3 4">NPDC002593</strain>
    </source>
</reference>
<evidence type="ECO:0000313" key="4">
    <source>
        <dbReference type="Proteomes" id="UP001601992"/>
    </source>
</evidence>
<dbReference type="RefSeq" id="WP_387403482.1">
    <property type="nucleotide sequence ID" value="NZ_JBIAQY010000003.1"/>
</dbReference>
<keyword evidence="4" id="KW-1185">Reference proteome</keyword>
<protein>
    <submittedName>
        <fullName evidence="3">VC0807 family protein</fullName>
    </submittedName>
</protein>
<evidence type="ECO:0000256" key="1">
    <source>
        <dbReference type="SAM" id="MobiDB-lite"/>
    </source>
</evidence>
<proteinExistence type="predicted"/>
<feature type="transmembrane region" description="Helical" evidence="2">
    <location>
        <begin position="126"/>
        <end position="146"/>
    </location>
</feature>
<sequence length="246" mass="25728">MAFADAQNVPDTARPESNRSEEPVGEPDTAAAAPAPGMDRKALGRQLLRDAGLPMATYYGLHAAGASNLVALSGGTVLSGVFVVAEIVRKRRIDPFASVILASFVLGLGLTFASGDARFAVAKDSFTTALIGAAFLLSTAIGKPLIYVSAQRGMSADAAAAFRQRYRTSPQMRRVITTLSIIWGAGLCAEAALRVALVYHLPIPTMVWLSTVMTAVTFGVLIAITMAVVRRARARAAHADAATTPA</sequence>
<dbReference type="Proteomes" id="UP001601992">
    <property type="component" value="Unassembled WGS sequence"/>
</dbReference>